<feature type="compositionally biased region" description="Basic and acidic residues" evidence="7">
    <location>
        <begin position="325"/>
        <end position="343"/>
    </location>
</feature>
<dbReference type="GO" id="GO:0005886">
    <property type="term" value="C:plasma membrane"/>
    <property type="evidence" value="ECO:0007669"/>
    <property type="project" value="UniProtKB-SubCell"/>
</dbReference>
<evidence type="ECO:0000256" key="6">
    <source>
        <dbReference type="RuleBase" id="RU363076"/>
    </source>
</evidence>
<name>A0A846WP06_9ACTN</name>
<feature type="transmembrane region" description="Helical" evidence="6">
    <location>
        <begin position="12"/>
        <end position="34"/>
    </location>
</feature>
<sequence>MRALRNIRPGWIALIIVVVAFAAACFMVLAPWQLGKNSATSERNHLIKSAVGTAPVPINEVAPAGKGFVPSTEWREVTMTGTYLVDDQALVRLRSVDERPAIEVLTPFRIAGTDRVLAIDRGYVRPDQSNTPAIPAPPTGETTINARIRASEGTSEGRGARTESNALTMYTVDPTQLAKATGTPMDPFYLQLSPNQPGSLGEIPLPQLDSGPYLSYGLQWLAFGVMAPLGAGYFIYSEIRQRRRASAAKKAHAAEAAAGPDPTTPDDTTGLDVAAQPETAPHLLTRSERRKRMREELRAAAGTTTAPAPVDIDEQSPAGIGVGPDTEHLSSTVRDKLTERYGG</sequence>
<dbReference type="PANTHER" id="PTHR23427">
    <property type="entry name" value="SURFEIT LOCUS PROTEIN"/>
    <property type="match status" value="1"/>
</dbReference>
<dbReference type="Pfam" id="PF02104">
    <property type="entry name" value="SURF1"/>
    <property type="match status" value="1"/>
</dbReference>
<evidence type="ECO:0000313" key="9">
    <source>
        <dbReference type="Proteomes" id="UP000563898"/>
    </source>
</evidence>
<keyword evidence="3 6" id="KW-0812">Transmembrane</keyword>
<keyword evidence="4 6" id="KW-1133">Transmembrane helix</keyword>
<dbReference type="CDD" id="cd06662">
    <property type="entry name" value="SURF1"/>
    <property type="match status" value="1"/>
</dbReference>
<feature type="compositionally biased region" description="Low complexity" evidence="7">
    <location>
        <begin position="254"/>
        <end position="268"/>
    </location>
</feature>
<feature type="region of interest" description="Disordered" evidence="7">
    <location>
        <begin position="250"/>
        <end position="343"/>
    </location>
</feature>
<dbReference type="PROSITE" id="PS51257">
    <property type="entry name" value="PROKAR_LIPOPROTEIN"/>
    <property type="match status" value="1"/>
</dbReference>
<proteinExistence type="inferred from homology"/>
<gene>
    <name evidence="8" type="ORF">HGA05_17415</name>
</gene>
<comment type="subcellular location">
    <subcellularLocation>
        <location evidence="6">Cell membrane</location>
        <topology evidence="6">Multi-pass membrane protein</topology>
    </subcellularLocation>
    <subcellularLocation>
        <location evidence="1">Membrane</location>
    </subcellularLocation>
</comment>
<accession>A0A846WP06</accession>
<organism evidence="8 9">
    <name type="scientific">Gordonia polyisoprenivorans</name>
    <dbReference type="NCBI Taxonomy" id="84595"/>
    <lineage>
        <taxon>Bacteria</taxon>
        <taxon>Bacillati</taxon>
        <taxon>Actinomycetota</taxon>
        <taxon>Actinomycetes</taxon>
        <taxon>Mycobacteriales</taxon>
        <taxon>Gordoniaceae</taxon>
        <taxon>Gordonia</taxon>
    </lineage>
</organism>
<dbReference type="AlphaFoldDB" id="A0A846WP06"/>
<evidence type="ECO:0000256" key="3">
    <source>
        <dbReference type="ARBA" id="ARBA00022692"/>
    </source>
</evidence>
<dbReference type="EMBL" id="JAAXPC010000010">
    <property type="protein sequence ID" value="NKY03352.1"/>
    <property type="molecule type" value="Genomic_DNA"/>
</dbReference>
<dbReference type="InterPro" id="IPR045214">
    <property type="entry name" value="Surf1/Surf4"/>
</dbReference>
<keyword evidence="5 6" id="KW-0472">Membrane</keyword>
<dbReference type="RefSeq" id="WP_006370459.1">
    <property type="nucleotide sequence ID" value="NZ_JAAXPC010000010.1"/>
</dbReference>
<evidence type="ECO:0000256" key="7">
    <source>
        <dbReference type="SAM" id="MobiDB-lite"/>
    </source>
</evidence>
<feature type="compositionally biased region" description="Low complexity" evidence="7">
    <location>
        <begin position="299"/>
        <end position="309"/>
    </location>
</feature>
<protein>
    <recommendedName>
        <fullName evidence="6">SURF1-like protein</fullName>
    </recommendedName>
</protein>
<keyword evidence="6" id="KW-1003">Cell membrane</keyword>
<evidence type="ECO:0000256" key="5">
    <source>
        <dbReference type="ARBA" id="ARBA00023136"/>
    </source>
</evidence>
<feature type="transmembrane region" description="Helical" evidence="6">
    <location>
        <begin position="213"/>
        <end position="236"/>
    </location>
</feature>
<dbReference type="InterPro" id="IPR002994">
    <property type="entry name" value="Surf1/Shy1"/>
</dbReference>
<reference evidence="8 9" key="1">
    <citation type="submission" date="2020-04" db="EMBL/GenBank/DDBJ databases">
        <title>MicrobeNet Type strains.</title>
        <authorList>
            <person name="Nicholson A.C."/>
        </authorList>
    </citation>
    <scope>NUCLEOTIDE SEQUENCE [LARGE SCALE GENOMIC DNA]</scope>
    <source>
        <strain evidence="8 9">ATCC BAA-14</strain>
    </source>
</reference>
<evidence type="ECO:0000256" key="2">
    <source>
        <dbReference type="ARBA" id="ARBA00007165"/>
    </source>
</evidence>
<dbReference type="PROSITE" id="PS50895">
    <property type="entry name" value="SURF1"/>
    <property type="match status" value="1"/>
</dbReference>
<dbReference type="PANTHER" id="PTHR23427:SF2">
    <property type="entry name" value="SURFEIT LOCUS PROTEIN 1"/>
    <property type="match status" value="1"/>
</dbReference>
<dbReference type="Proteomes" id="UP000563898">
    <property type="component" value="Unassembled WGS sequence"/>
</dbReference>
<evidence type="ECO:0000256" key="4">
    <source>
        <dbReference type="ARBA" id="ARBA00022989"/>
    </source>
</evidence>
<evidence type="ECO:0000256" key="1">
    <source>
        <dbReference type="ARBA" id="ARBA00004370"/>
    </source>
</evidence>
<evidence type="ECO:0000313" key="8">
    <source>
        <dbReference type="EMBL" id="NKY03352.1"/>
    </source>
</evidence>
<comment type="caution">
    <text evidence="8">The sequence shown here is derived from an EMBL/GenBank/DDBJ whole genome shotgun (WGS) entry which is preliminary data.</text>
</comment>
<comment type="similarity">
    <text evidence="2 6">Belongs to the SURF1 family.</text>
</comment>